<feature type="signal peptide" evidence="3">
    <location>
        <begin position="1"/>
        <end position="29"/>
    </location>
</feature>
<feature type="compositionally biased region" description="Polar residues" evidence="2">
    <location>
        <begin position="492"/>
        <end position="506"/>
    </location>
</feature>
<organism evidence="5 6">
    <name type="scientific">Herbinix luporum</name>
    <dbReference type="NCBI Taxonomy" id="1679721"/>
    <lineage>
        <taxon>Bacteria</taxon>
        <taxon>Bacillati</taxon>
        <taxon>Bacillota</taxon>
        <taxon>Clostridia</taxon>
        <taxon>Lachnospirales</taxon>
        <taxon>Lachnospiraceae</taxon>
        <taxon>Herbinix</taxon>
    </lineage>
</organism>
<dbReference type="PANTHER" id="PTHR35788">
    <property type="entry name" value="EXPORTED PROTEIN-RELATED"/>
    <property type="match status" value="1"/>
</dbReference>
<feature type="chain" id="PRO_5005509313" description="G5 domain-containing protein" evidence="3">
    <location>
        <begin position="30"/>
        <end position="518"/>
    </location>
</feature>
<evidence type="ECO:0000313" key="6">
    <source>
        <dbReference type="Proteomes" id="UP000196053"/>
    </source>
</evidence>
<protein>
    <recommendedName>
        <fullName evidence="4">G5 domain-containing protein</fullName>
    </recommendedName>
</protein>
<feature type="compositionally biased region" description="Basic and acidic residues" evidence="2">
    <location>
        <begin position="455"/>
        <end position="491"/>
    </location>
</feature>
<name>A0A0K8J369_9FIRM</name>
<dbReference type="EMBL" id="LN879430">
    <property type="protein sequence ID" value="CUH91753.1"/>
    <property type="molecule type" value="Genomic_DNA"/>
</dbReference>
<dbReference type="Pfam" id="PF07501">
    <property type="entry name" value="G5"/>
    <property type="match status" value="1"/>
</dbReference>
<dbReference type="Proteomes" id="UP000196053">
    <property type="component" value="Chromosome I"/>
</dbReference>
<dbReference type="InterPro" id="IPR022029">
    <property type="entry name" value="YoaR-like_PG-bd"/>
</dbReference>
<keyword evidence="1 3" id="KW-0732">Signal</keyword>
<evidence type="ECO:0000256" key="1">
    <source>
        <dbReference type="ARBA" id="ARBA00022729"/>
    </source>
</evidence>
<evidence type="ECO:0000259" key="4">
    <source>
        <dbReference type="PROSITE" id="PS51109"/>
    </source>
</evidence>
<dbReference type="InterPro" id="IPR007391">
    <property type="entry name" value="Vancomycin_resist_VanW"/>
</dbReference>
<dbReference type="AlphaFoldDB" id="A0A0K8J369"/>
<dbReference type="InterPro" id="IPR011098">
    <property type="entry name" value="G5_dom"/>
</dbReference>
<evidence type="ECO:0000313" key="5">
    <source>
        <dbReference type="EMBL" id="CUH91753.1"/>
    </source>
</evidence>
<dbReference type="RefSeq" id="WP_058257197.1">
    <property type="nucleotide sequence ID" value="NZ_LN879430.1"/>
</dbReference>
<sequence>MGKKFMFFYTVIALSVFMLFTGKTSNVYAAEDPTITKGVFIDEVDVSGMTAKEAEEAIDKYFNELKKKQLTVMVDNSRVTTTLDELGYSYKINGVIEEALKIGTSGNLIKRYKEMKDIAHGGIKYPLEYSLDENKVREFVSVKVSEYNVEPVNASVYRNEGKLIYTNHVPGKQVNVEPTVLNILDKIKNSWDRNDITIEAYIQNVDPIYTRDIVEKCNTILGSFTTEYANSAEGRAANLANGAKLINNTVLYPGDIFSGYEHLAPFTEENGYFSAGAYSAGKVIDSIGGGACQVTTTLYNAVLEAELEIVERHAHSMTISYVDLSRDAAIAGTYKDLKFKNNTDVPILIEAYTKGRKITFNIWGCETRDTTNRKIKFETKVLSKTAPPADVIEKDPTKPETYKKVTQSAHTGYRTELYKVVYENGVEVDRILINKSYYSPAPRYITIGTKKVEVAPPKDKTDKNKDTSKEDKDKKPDKKDDSQKEEEKTQDNIENTQTQFEENINWNPEWDEEGFEDE</sequence>
<keyword evidence="6" id="KW-1185">Reference proteome</keyword>
<dbReference type="KEGG" id="hsd:SD1D_0200"/>
<feature type="compositionally biased region" description="Acidic residues" evidence="2">
    <location>
        <begin position="509"/>
        <end position="518"/>
    </location>
</feature>
<evidence type="ECO:0000256" key="2">
    <source>
        <dbReference type="SAM" id="MobiDB-lite"/>
    </source>
</evidence>
<gene>
    <name evidence="5" type="ORF">SD1D_0200</name>
</gene>
<feature type="domain" description="G5" evidence="4">
    <location>
        <begin position="372"/>
        <end position="451"/>
    </location>
</feature>
<evidence type="ECO:0000256" key="3">
    <source>
        <dbReference type="SAM" id="SignalP"/>
    </source>
</evidence>
<dbReference type="Gene3D" id="2.20.230.10">
    <property type="entry name" value="Resuscitation-promoting factor rpfb"/>
    <property type="match status" value="1"/>
</dbReference>
<dbReference type="Pfam" id="PF12229">
    <property type="entry name" value="PG_binding_4"/>
    <property type="match status" value="1"/>
</dbReference>
<dbReference type="Pfam" id="PF04294">
    <property type="entry name" value="VanW"/>
    <property type="match status" value="1"/>
</dbReference>
<dbReference type="InterPro" id="IPR052913">
    <property type="entry name" value="Glycopeptide_resist_protein"/>
</dbReference>
<dbReference type="PANTHER" id="PTHR35788:SF1">
    <property type="entry name" value="EXPORTED PROTEIN"/>
    <property type="match status" value="1"/>
</dbReference>
<accession>A0A0K8J369</accession>
<dbReference type="PROSITE" id="PS51109">
    <property type="entry name" value="G5"/>
    <property type="match status" value="1"/>
</dbReference>
<feature type="region of interest" description="Disordered" evidence="2">
    <location>
        <begin position="455"/>
        <end position="518"/>
    </location>
</feature>
<dbReference type="SMART" id="SM01208">
    <property type="entry name" value="G5"/>
    <property type="match status" value="1"/>
</dbReference>
<reference evidence="6" key="1">
    <citation type="submission" date="2015-09" db="EMBL/GenBank/DDBJ databases">
        <authorList>
            <person name="Wibberg D."/>
        </authorList>
    </citation>
    <scope>NUCLEOTIDE SEQUENCE [LARGE SCALE GENOMIC DNA]</scope>
    <source>
        <strain evidence="6">SD1D</strain>
    </source>
</reference>
<proteinExistence type="predicted"/>